<dbReference type="Gene3D" id="1.10.530.10">
    <property type="match status" value="1"/>
</dbReference>
<evidence type="ECO:0000313" key="4">
    <source>
        <dbReference type="EMBL" id="SDB44351.1"/>
    </source>
</evidence>
<dbReference type="PANTHER" id="PTHR33308:SF9">
    <property type="entry name" value="PEPTIDOGLYCAN HYDROLASE FLGJ"/>
    <property type="match status" value="1"/>
</dbReference>
<gene>
    <name evidence="4" type="ORF">SAMN02910293_02197</name>
</gene>
<organism evidence="4 5">
    <name type="scientific">Streptococcus henryi</name>
    <dbReference type="NCBI Taxonomy" id="439219"/>
    <lineage>
        <taxon>Bacteria</taxon>
        <taxon>Bacillati</taxon>
        <taxon>Bacillota</taxon>
        <taxon>Bacilli</taxon>
        <taxon>Lactobacillales</taxon>
        <taxon>Streptococcaceae</taxon>
        <taxon>Streptococcus</taxon>
    </lineage>
</organism>
<accession>A0A1G6DGW0</accession>
<reference evidence="4 5" key="1">
    <citation type="submission" date="2016-10" db="EMBL/GenBank/DDBJ databases">
        <authorList>
            <person name="de Groot N.N."/>
        </authorList>
    </citation>
    <scope>NUCLEOTIDE SEQUENCE [LARGE SCALE GENOMIC DNA]</scope>
    <source>
        <strain evidence="4 5">A-4</strain>
    </source>
</reference>
<dbReference type="Pfam" id="PF01832">
    <property type="entry name" value="Glucosaminidase"/>
    <property type="match status" value="1"/>
</dbReference>
<dbReference type="InterPro" id="IPR002901">
    <property type="entry name" value="MGlyc_endo_b_GlcNAc-like_dom"/>
</dbReference>
<dbReference type="AlphaFoldDB" id="A0A1G6DGW0"/>
<dbReference type="InterPro" id="IPR051056">
    <property type="entry name" value="Glycosyl_Hydrolase_73"/>
</dbReference>
<evidence type="ECO:0000256" key="1">
    <source>
        <dbReference type="ARBA" id="ARBA00010266"/>
    </source>
</evidence>
<protein>
    <submittedName>
        <fullName evidence="4">N-acetylmuramoyl-L-alanine amidase</fullName>
    </submittedName>
</protein>
<dbReference type="GO" id="GO:0004040">
    <property type="term" value="F:amidase activity"/>
    <property type="evidence" value="ECO:0007669"/>
    <property type="project" value="InterPro"/>
</dbReference>
<dbReference type="Gene3D" id="4.10.80.30">
    <property type="entry name" value="DNA polymerase, domain 6"/>
    <property type="match status" value="1"/>
</dbReference>
<dbReference type="EMBL" id="FMXP01000039">
    <property type="protein sequence ID" value="SDB44351.1"/>
    <property type="molecule type" value="Genomic_DNA"/>
</dbReference>
<keyword evidence="2" id="KW-0378">Hydrolase</keyword>
<dbReference type="Proteomes" id="UP000182508">
    <property type="component" value="Unassembled WGS sequence"/>
</dbReference>
<evidence type="ECO:0000256" key="2">
    <source>
        <dbReference type="ARBA" id="ARBA00022801"/>
    </source>
</evidence>
<evidence type="ECO:0000259" key="3">
    <source>
        <dbReference type="SMART" id="SM00047"/>
    </source>
</evidence>
<dbReference type="eggNOG" id="COG1705">
    <property type="taxonomic scope" value="Bacteria"/>
</dbReference>
<feature type="domain" description="Mannosyl-glycoprotein endo-beta-N-acetylglucosamidase-like" evidence="3">
    <location>
        <begin position="36"/>
        <end position="194"/>
    </location>
</feature>
<comment type="similarity">
    <text evidence="1">Belongs to the glycosyl hydrolase 73 family.</text>
</comment>
<proteinExistence type="inferred from homology"/>
<name>A0A1G6DGW0_9STRE</name>
<dbReference type="RefSeq" id="WP_018165126.1">
    <property type="nucleotide sequence ID" value="NZ_FMXP01000039.1"/>
</dbReference>
<evidence type="ECO:0000313" key="5">
    <source>
        <dbReference type="Proteomes" id="UP000182508"/>
    </source>
</evidence>
<dbReference type="SMART" id="SM00047">
    <property type="entry name" value="LYZ2"/>
    <property type="match status" value="1"/>
</dbReference>
<dbReference type="STRING" id="439219.SAMN02910293_02197"/>
<sequence length="195" mass="22431">MRSRLSLKKFLLILLVFLLFIIFPLILNRSKPSASKSQEPVLSKTSFIEKIAPAAQKVARAYGVRPSIIIGQAALETEYGTSLLADKYHNLFSQKAKANQEKIVLMKSTYSKGKWIENPETFAVYSSWEDSIYDYMYSLKKGEFLDEELYVKLATSKGYKTPAKKLQEYYYSSDPDYAQKLIEIIEENQLTSYDE</sequence>
<dbReference type="PANTHER" id="PTHR33308">
    <property type="entry name" value="PEPTIDOGLYCAN HYDROLASE FLGJ"/>
    <property type="match status" value="1"/>
</dbReference>
<keyword evidence="5" id="KW-1185">Reference proteome</keyword>